<dbReference type="PANTHER" id="PTHR30203">
    <property type="entry name" value="OUTER MEMBRANE CATION EFFLUX PROTEIN"/>
    <property type="match status" value="1"/>
</dbReference>
<dbReference type="AlphaFoldDB" id="A0A2R8B6I3"/>
<dbReference type="Gene3D" id="1.20.1600.10">
    <property type="entry name" value="Outer membrane efflux proteins (OEP)"/>
    <property type="match status" value="1"/>
</dbReference>
<dbReference type="SUPFAM" id="SSF56954">
    <property type="entry name" value="Outer membrane efflux proteins (OEP)"/>
    <property type="match status" value="1"/>
</dbReference>
<dbReference type="GO" id="GO:0015562">
    <property type="term" value="F:efflux transmembrane transporter activity"/>
    <property type="evidence" value="ECO:0007669"/>
    <property type="project" value="InterPro"/>
</dbReference>
<dbReference type="Proteomes" id="UP000244924">
    <property type="component" value="Unassembled WGS sequence"/>
</dbReference>
<evidence type="ECO:0008006" key="4">
    <source>
        <dbReference type="Google" id="ProtNLM"/>
    </source>
</evidence>
<proteinExistence type="predicted"/>
<evidence type="ECO:0000313" key="3">
    <source>
        <dbReference type="Proteomes" id="UP000244924"/>
    </source>
</evidence>
<protein>
    <recommendedName>
        <fullName evidence="4">Cobalt-zinc-cadmium resistance protein CzcC</fullName>
    </recommendedName>
</protein>
<feature type="chain" id="PRO_5015357625" description="Cobalt-zinc-cadmium resistance protein CzcC" evidence="1">
    <location>
        <begin position="22"/>
        <end position="487"/>
    </location>
</feature>
<reference evidence="2 3" key="1">
    <citation type="submission" date="2018-03" db="EMBL/GenBank/DDBJ databases">
        <authorList>
            <person name="Keele B.F."/>
        </authorList>
    </citation>
    <scope>NUCLEOTIDE SEQUENCE [LARGE SCALE GENOMIC DNA]</scope>
    <source>
        <strain evidence="2 3">CECT 8626</strain>
    </source>
</reference>
<dbReference type="InterPro" id="IPR010131">
    <property type="entry name" value="MdtP/NodT-like"/>
</dbReference>
<sequence>MRVHSKRILCLGGVLVLSACATPPGLNGVSEGRAGFDTVASTTRAATGKDTVWLQNAGEIAANAKRVHGLTHGKTISADTAVQVALLNNRGLQAAYADLGLSAADVWQQTLLPNPTVSVGVLGIGAEGLGGYRSIEATVANNLLALATRDRRLDVAETRFRQAQLRAAEETLRVAAETRRAWIEAVAGFEAAALVREARDTADAASELAARLGDTGFLNKSDQAREHALYAELTGQLAQARLDAELKKEALTRQLGLWGSEVDYFVPDALPGLPNAPRAHPRIEEDALRARVDLAVARLELEALAKSGKLTSATRSLTDLEIIAGVESERELEGGVRETETTPQVEVEFDIPVFDSGKARLRKAELAYMRSANELAERAVNVRSEARSAYRAYTATHQIARHYRDAVLPLRQVIEEESLLSYSGMITTTFELLADIRARLNSGLGEAAARRDFWLAEADLQATIHGGGGAPSAGGTLTVAGDADAGH</sequence>
<keyword evidence="3" id="KW-1185">Reference proteome</keyword>
<feature type="signal peptide" evidence="1">
    <location>
        <begin position="1"/>
        <end position="21"/>
    </location>
</feature>
<accession>A0A2R8B6I3</accession>
<dbReference type="PROSITE" id="PS51257">
    <property type="entry name" value="PROKAR_LIPOPROTEIN"/>
    <property type="match status" value="1"/>
</dbReference>
<evidence type="ECO:0000313" key="2">
    <source>
        <dbReference type="EMBL" id="SPH18248.1"/>
    </source>
</evidence>
<dbReference type="EMBL" id="OMOQ01000001">
    <property type="protein sequence ID" value="SPH18248.1"/>
    <property type="molecule type" value="Genomic_DNA"/>
</dbReference>
<dbReference type="PANTHER" id="PTHR30203:SF24">
    <property type="entry name" value="BLR4935 PROTEIN"/>
    <property type="match status" value="1"/>
</dbReference>
<dbReference type="OrthoDB" id="237412at2"/>
<dbReference type="RefSeq" id="WP_108852601.1">
    <property type="nucleotide sequence ID" value="NZ_OMOQ01000001.1"/>
</dbReference>
<name>A0A2R8B6I3_9RHOB</name>
<gene>
    <name evidence="2" type="ORF">DEA8626_01780</name>
</gene>
<keyword evidence="1" id="KW-0732">Signal</keyword>
<organism evidence="2 3">
    <name type="scientific">Albidovulum aquaemixtae</name>
    <dbReference type="NCBI Taxonomy" id="1542388"/>
    <lineage>
        <taxon>Bacteria</taxon>
        <taxon>Pseudomonadati</taxon>
        <taxon>Pseudomonadota</taxon>
        <taxon>Alphaproteobacteria</taxon>
        <taxon>Rhodobacterales</taxon>
        <taxon>Paracoccaceae</taxon>
        <taxon>Albidovulum</taxon>
    </lineage>
</organism>
<evidence type="ECO:0000256" key="1">
    <source>
        <dbReference type="SAM" id="SignalP"/>
    </source>
</evidence>